<evidence type="ECO:0000313" key="1">
    <source>
        <dbReference type="EMBL" id="KKL58771.1"/>
    </source>
</evidence>
<organism evidence="1">
    <name type="scientific">marine sediment metagenome</name>
    <dbReference type="NCBI Taxonomy" id="412755"/>
    <lineage>
        <taxon>unclassified sequences</taxon>
        <taxon>metagenomes</taxon>
        <taxon>ecological metagenomes</taxon>
    </lineage>
</organism>
<dbReference type="EMBL" id="LAZR01029705">
    <property type="protein sequence ID" value="KKL58771.1"/>
    <property type="molecule type" value="Genomic_DNA"/>
</dbReference>
<comment type="caution">
    <text evidence="1">The sequence shown here is derived from an EMBL/GenBank/DDBJ whole genome shotgun (WGS) entry which is preliminary data.</text>
</comment>
<name>A0A0F9DYB7_9ZZZZ</name>
<protein>
    <submittedName>
        <fullName evidence="1">Uncharacterized protein</fullName>
    </submittedName>
</protein>
<sequence>MSALTTRQDARERLRKVFEAALDHLIPPDESVPLKGARFTDFEDQVEAMGREVLPIALEERAALEGNAEVSHPGCCPFCGSARAYLKKEVTQPELLSPQGEVVVRKQHARCRACGKTFSPSGSRLGVAR</sequence>
<dbReference type="AlphaFoldDB" id="A0A0F9DYB7"/>
<gene>
    <name evidence="1" type="ORF">LCGC14_2222010</name>
</gene>
<reference evidence="1" key="1">
    <citation type="journal article" date="2015" name="Nature">
        <title>Complex archaea that bridge the gap between prokaryotes and eukaryotes.</title>
        <authorList>
            <person name="Spang A."/>
            <person name="Saw J.H."/>
            <person name="Jorgensen S.L."/>
            <person name="Zaremba-Niedzwiedzka K."/>
            <person name="Martijn J."/>
            <person name="Lind A.E."/>
            <person name="van Eijk R."/>
            <person name="Schleper C."/>
            <person name="Guy L."/>
            <person name="Ettema T.J."/>
        </authorList>
    </citation>
    <scope>NUCLEOTIDE SEQUENCE</scope>
</reference>
<accession>A0A0F9DYB7</accession>
<proteinExistence type="predicted"/>